<sequence>MEHVIELEQGIAAASVGNAQPGAPGVNEYEEGQGSSGWDTNSF</sequence>
<dbReference type="RefSeq" id="WP_315401338.1">
    <property type="nucleotide sequence ID" value="NZ_JBHUPE010000007.1"/>
</dbReference>
<protein>
    <submittedName>
        <fullName evidence="2">Uncharacterized protein</fullName>
    </submittedName>
</protein>
<dbReference type="EMBL" id="JBHUPE010000007">
    <property type="protein sequence ID" value="MFD2905723.1"/>
    <property type="molecule type" value="Genomic_DNA"/>
</dbReference>
<name>A0ABW5YZK2_9SPHI</name>
<evidence type="ECO:0000313" key="3">
    <source>
        <dbReference type="Proteomes" id="UP001597509"/>
    </source>
</evidence>
<proteinExistence type="predicted"/>
<reference evidence="3" key="1">
    <citation type="journal article" date="2019" name="Int. J. Syst. Evol. Microbiol.">
        <title>The Global Catalogue of Microorganisms (GCM) 10K type strain sequencing project: providing services to taxonomists for standard genome sequencing and annotation.</title>
        <authorList>
            <consortium name="The Broad Institute Genomics Platform"/>
            <consortium name="The Broad Institute Genome Sequencing Center for Infectious Disease"/>
            <person name="Wu L."/>
            <person name="Ma J."/>
        </authorList>
    </citation>
    <scope>NUCLEOTIDE SEQUENCE [LARGE SCALE GENOMIC DNA]</scope>
    <source>
        <strain evidence="3">KCTC 22209</strain>
    </source>
</reference>
<organism evidence="2 3">
    <name type="scientific">Sphingobacterium anhuiense</name>
    <dbReference type="NCBI Taxonomy" id="493780"/>
    <lineage>
        <taxon>Bacteria</taxon>
        <taxon>Pseudomonadati</taxon>
        <taxon>Bacteroidota</taxon>
        <taxon>Sphingobacteriia</taxon>
        <taxon>Sphingobacteriales</taxon>
        <taxon>Sphingobacteriaceae</taxon>
        <taxon>Sphingobacterium</taxon>
    </lineage>
</organism>
<accession>A0ABW5YZK2</accession>
<feature type="region of interest" description="Disordered" evidence="1">
    <location>
        <begin position="16"/>
        <end position="43"/>
    </location>
</feature>
<comment type="caution">
    <text evidence="2">The sequence shown here is derived from an EMBL/GenBank/DDBJ whole genome shotgun (WGS) entry which is preliminary data.</text>
</comment>
<evidence type="ECO:0000313" key="2">
    <source>
        <dbReference type="EMBL" id="MFD2905723.1"/>
    </source>
</evidence>
<gene>
    <name evidence="2" type="ORF">ACFS6I_17475</name>
</gene>
<dbReference type="Proteomes" id="UP001597509">
    <property type="component" value="Unassembled WGS sequence"/>
</dbReference>
<keyword evidence="3" id="KW-1185">Reference proteome</keyword>
<evidence type="ECO:0000256" key="1">
    <source>
        <dbReference type="SAM" id="MobiDB-lite"/>
    </source>
</evidence>